<feature type="transmembrane region" description="Helical" evidence="6">
    <location>
        <begin position="336"/>
        <end position="355"/>
    </location>
</feature>
<dbReference type="Gene3D" id="1.20.1250.20">
    <property type="entry name" value="MFS general substrate transporter like domains"/>
    <property type="match status" value="1"/>
</dbReference>
<evidence type="ECO:0000313" key="9">
    <source>
        <dbReference type="Proteomes" id="UP000663824"/>
    </source>
</evidence>
<feature type="transmembrane region" description="Helical" evidence="6">
    <location>
        <begin position="132"/>
        <end position="152"/>
    </location>
</feature>
<dbReference type="AlphaFoldDB" id="A0A816Z317"/>
<dbReference type="Proteomes" id="UP000663824">
    <property type="component" value="Unassembled WGS sequence"/>
</dbReference>
<dbReference type="InterPro" id="IPR011701">
    <property type="entry name" value="MFS"/>
</dbReference>
<dbReference type="GO" id="GO:0022857">
    <property type="term" value="F:transmembrane transporter activity"/>
    <property type="evidence" value="ECO:0007669"/>
    <property type="project" value="InterPro"/>
</dbReference>
<feature type="region of interest" description="Disordered" evidence="5">
    <location>
        <begin position="585"/>
        <end position="605"/>
    </location>
</feature>
<feature type="transmembrane region" description="Helical" evidence="6">
    <location>
        <begin position="188"/>
        <end position="210"/>
    </location>
</feature>
<comment type="subcellular location">
    <subcellularLocation>
        <location evidence="1">Membrane</location>
        <topology evidence="1">Multi-pass membrane protein</topology>
    </subcellularLocation>
</comment>
<feature type="transmembrane region" description="Helical" evidence="6">
    <location>
        <begin position="445"/>
        <end position="468"/>
    </location>
</feature>
<keyword evidence="4 6" id="KW-0472">Membrane</keyword>
<evidence type="ECO:0000256" key="3">
    <source>
        <dbReference type="ARBA" id="ARBA00022989"/>
    </source>
</evidence>
<feature type="transmembrane region" description="Helical" evidence="6">
    <location>
        <begin position="512"/>
        <end position="531"/>
    </location>
</feature>
<evidence type="ECO:0000256" key="2">
    <source>
        <dbReference type="ARBA" id="ARBA00022692"/>
    </source>
</evidence>
<proteinExistence type="predicted"/>
<dbReference type="SUPFAM" id="SSF103473">
    <property type="entry name" value="MFS general substrate transporter"/>
    <property type="match status" value="1"/>
</dbReference>
<feature type="transmembrane region" description="Helical" evidence="6">
    <location>
        <begin position="222"/>
        <end position="244"/>
    </location>
</feature>
<feature type="transmembrane region" description="Helical" evidence="6">
    <location>
        <begin position="95"/>
        <end position="120"/>
    </location>
</feature>
<comment type="caution">
    <text evidence="8">The sequence shown here is derived from an EMBL/GenBank/DDBJ whole genome shotgun (WGS) entry which is preliminary data.</text>
</comment>
<evidence type="ECO:0000256" key="6">
    <source>
        <dbReference type="SAM" id="Phobius"/>
    </source>
</evidence>
<feature type="transmembrane region" description="Helical" evidence="6">
    <location>
        <begin position="164"/>
        <end position="182"/>
    </location>
</feature>
<dbReference type="InterPro" id="IPR051068">
    <property type="entry name" value="MFS_Domain-Containing_Protein"/>
</dbReference>
<keyword evidence="2 6" id="KW-0812">Transmembrane</keyword>
<reference evidence="8" key="1">
    <citation type="submission" date="2021-02" db="EMBL/GenBank/DDBJ databases">
        <authorList>
            <person name="Nowell W R."/>
        </authorList>
    </citation>
    <scope>NUCLEOTIDE SEQUENCE</scope>
</reference>
<dbReference type="PROSITE" id="PS50850">
    <property type="entry name" value="MFS"/>
    <property type="match status" value="1"/>
</dbReference>
<feature type="transmembrane region" description="Helical" evidence="6">
    <location>
        <begin position="489"/>
        <end position="506"/>
    </location>
</feature>
<name>A0A816Z317_9BILA</name>
<protein>
    <recommendedName>
        <fullName evidence="7">Major facilitator superfamily (MFS) profile domain-containing protein</fullName>
    </recommendedName>
</protein>
<evidence type="ECO:0000259" key="7">
    <source>
        <dbReference type="PROSITE" id="PS50850"/>
    </source>
</evidence>
<sequence length="631" mass="69729">MHGSLIDSHHRLSLTSSVPGALLSSSSSVHTLTDDEQTKSLSKVNNSFDSLSTMHLKRKTVYIDHAVETTDATDVEASINHSTNFFRWTPGYRHVMLTFGTICLFAFMTGVEYAVILPTVYDYVRKLTNANIYVGLILSSYSISGSITGIIMGKISDMTGKVKFLILISAVFEISGNILYFVANNIHIVLLGRLIAGVGMGAVPPILADVAHRTTEGERTKAISVILGCRQLGLLIGPCFTLLVRLMNFRIGSVHVHNLNGPGFLMATIWLILVVVCWLCYHDRSPVATTITDTSSCNKHVTDDSVKEKYAKSDHSIRQEGQCVSFKLYCNQYIRVEMFVLFLATFITYFNQTALETIVAAFTEKNFYWTTVHTSILFAFAGLEIIIVYISLVKIFSKRVEDQVLLIFGFLSLTLACMLGTFFTIASNSFGWFTPSSANAVDKRLLALFIVFVVLDLLALPFIAATSVSLFTKLTIKELQGFSQGLQRFTMGTGTIVGPLFASLLLNRLHIMMTAMLVLTLLTLVAILIVIKRLRPSLQKVVSNEIKDANNNISSLEPDVNEQKSALLSKNCYVTLVQHDDNCAANSSTKDLSNNNTHSRSDIQSQSQLIDNNSINALCQSDEQTHTLKNS</sequence>
<feature type="transmembrane region" description="Helical" evidence="6">
    <location>
        <begin position="404"/>
        <end position="425"/>
    </location>
</feature>
<evidence type="ECO:0000256" key="1">
    <source>
        <dbReference type="ARBA" id="ARBA00004141"/>
    </source>
</evidence>
<evidence type="ECO:0000256" key="4">
    <source>
        <dbReference type="ARBA" id="ARBA00023136"/>
    </source>
</evidence>
<dbReference type="PANTHER" id="PTHR23510">
    <property type="entry name" value="INNER MEMBRANE TRANSPORT PROTEIN YAJR"/>
    <property type="match status" value="1"/>
</dbReference>
<feature type="transmembrane region" description="Helical" evidence="6">
    <location>
        <begin position="367"/>
        <end position="392"/>
    </location>
</feature>
<gene>
    <name evidence="8" type="ORF">MBJ925_LOCUS34653</name>
</gene>
<dbReference type="EMBL" id="CAJNRE010019039">
    <property type="protein sequence ID" value="CAF2186746.1"/>
    <property type="molecule type" value="Genomic_DNA"/>
</dbReference>
<dbReference type="InterPro" id="IPR036259">
    <property type="entry name" value="MFS_trans_sf"/>
</dbReference>
<dbReference type="PANTHER" id="PTHR23510:SF16">
    <property type="entry name" value="MAJOR FACILITATOR SUPERFAMILY (MFS) PROFILE DOMAIN-CONTAINING PROTEIN"/>
    <property type="match status" value="1"/>
</dbReference>
<feature type="transmembrane region" description="Helical" evidence="6">
    <location>
        <begin position="264"/>
        <end position="281"/>
    </location>
</feature>
<dbReference type="InterPro" id="IPR020846">
    <property type="entry name" value="MFS_dom"/>
</dbReference>
<dbReference type="Pfam" id="PF07690">
    <property type="entry name" value="MFS_1"/>
    <property type="match status" value="1"/>
</dbReference>
<accession>A0A816Z317</accession>
<dbReference type="GO" id="GO:0016020">
    <property type="term" value="C:membrane"/>
    <property type="evidence" value="ECO:0007669"/>
    <property type="project" value="UniProtKB-SubCell"/>
</dbReference>
<evidence type="ECO:0000256" key="5">
    <source>
        <dbReference type="SAM" id="MobiDB-lite"/>
    </source>
</evidence>
<feature type="domain" description="Major facilitator superfamily (MFS) profile" evidence="7">
    <location>
        <begin position="98"/>
        <end position="538"/>
    </location>
</feature>
<keyword evidence="3 6" id="KW-1133">Transmembrane helix</keyword>
<organism evidence="8 9">
    <name type="scientific">Rotaria magnacalcarata</name>
    <dbReference type="NCBI Taxonomy" id="392030"/>
    <lineage>
        <taxon>Eukaryota</taxon>
        <taxon>Metazoa</taxon>
        <taxon>Spiralia</taxon>
        <taxon>Gnathifera</taxon>
        <taxon>Rotifera</taxon>
        <taxon>Eurotatoria</taxon>
        <taxon>Bdelloidea</taxon>
        <taxon>Philodinida</taxon>
        <taxon>Philodinidae</taxon>
        <taxon>Rotaria</taxon>
    </lineage>
</organism>
<evidence type="ECO:0000313" key="8">
    <source>
        <dbReference type="EMBL" id="CAF2186746.1"/>
    </source>
</evidence>